<accession>A0A0B1S9N1</accession>
<dbReference type="Proteomes" id="UP000053660">
    <property type="component" value="Unassembled WGS sequence"/>
</dbReference>
<keyword evidence="2" id="KW-1185">Reference proteome</keyword>
<dbReference type="Pfam" id="PF17619">
    <property type="entry name" value="SCVP"/>
    <property type="match status" value="1"/>
</dbReference>
<dbReference type="AlphaFoldDB" id="A0A0B1S9N1"/>
<gene>
    <name evidence="1" type="ORF">OESDEN_19721</name>
</gene>
<reference evidence="1 2" key="1">
    <citation type="submission" date="2014-03" db="EMBL/GenBank/DDBJ databases">
        <title>Draft genome of the hookworm Oesophagostomum dentatum.</title>
        <authorList>
            <person name="Mitreva M."/>
        </authorList>
    </citation>
    <scope>NUCLEOTIDE SEQUENCE [LARGE SCALE GENOMIC DNA]</scope>
    <source>
        <strain evidence="1 2">OD-Hann</strain>
    </source>
</reference>
<organism evidence="1 2">
    <name type="scientific">Oesophagostomum dentatum</name>
    <name type="common">Nodular worm</name>
    <dbReference type="NCBI Taxonomy" id="61180"/>
    <lineage>
        <taxon>Eukaryota</taxon>
        <taxon>Metazoa</taxon>
        <taxon>Ecdysozoa</taxon>
        <taxon>Nematoda</taxon>
        <taxon>Chromadorea</taxon>
        <taxon>Rhabditida</taxon>
        <taxon>Rhabditina</taxon>
        <taxon>Rhabditomorpha</taxon>
        <taxon>Strongyloidea</taxon>
        <taxon>Strongylidae</taxon>
        <taxon>Oesophagostomum</taxon>
    </lineage>
</organism>
<sequence>MLHLFFFLCFIPIFGNGFFWNNMITILLGSDRLGEDAKEEALIDFVNLLDDFGDKHGIHYNRRTRELLYSDFNGWTMAKYGLKNTNCEQLREFLSSVKAVDYRLKYVEVDCGDWTFSLCMTFSCMPYQCRYTSAPTTRTQVLRRK</sequence>
<dbReference type="EMBL" id="KN600196">
    <property type="protein sequence ID" value="KHJ80601.1"/>
    <property type="molecule type" value="Genomic_DNA"/>
</dbReference>
<protein>
    <submittedName>
        <fullName evidence="1">Uncharacterized protein</fullName>
    </submittedName>
</protein>
<evidence type="ECO:0000313" key="1">
    <source>
        <dbReference type="EMBL" id="KHJ80601.1"/>
    </source>
</evidence>
<dbReference type="InterPro" id="IPR035126">
    <property type="entry name" value="SCVP"/>
</dbReference>
<proteinExistence type="predicted"/>
<evidence type="ECO:0000313" key="2">
    <source>
        <dbReference type="Proteomes" id="UP000053660"/>
    </source>
</evidence>
<name>A0A0B1S9N1_OESDE</name>